<evidence type="ECO:0000313" key="2">
    <source>
        <dbReference type="Proteomes" id="UP000014539"/>
    </source>
</evidence>
<dbReference type="RefSeq" id="WP_016646431.1">
    <property type="nucleotide sequence ID" value="NZ_KE340326.1"/>
</dbReference>
<name>S3XI97_9BACT</name>
<dbReference type="InterPro" id="IPR027417">
    <property type="entry name" value="P-loop_NTPase"/>
</dbReference>
<dbReference type="EMBL" id="AGYD01000005">
    <property type="protein sequence ID" value="EPH09057.1"/>
    <property type="molecule type" value="Genomic_DNA"/>
</dbReference>
<evidence type="ECO:0000313" key="1">
    <source>
        <dbReference type="EMBL" id="EPH09057.1"/>
    </source>
</evidence>
<sequence>MNWNNIIPVNNSQNNAFEELVCQLAYKENFKNKDNFIRVGNPDAGVECYIVLENGDEIGFQAKYFTNAVGKSQWEQLDISLKTALEKHPKLTKYYVAIPQDRPDPRNGRKYFMDKWNEWVEKWQNEAQKKYDKYLEIAYWGSHELITMLGKDRNSGMKKFFFNEIDLSDKWFKNQNKNSILNLGVRYSPAINVNIEYLNTYFEALNLNSTVIKELKIKFYEIYHKFNKTFSILKDIPDSLNCLVDDFKDTISKEIDFNKIVNILNKMQDEIFNNNLVRIISTTDGSNMDKFQDTIYEFFNFIRENKKFLNVHKNPFIILKGKAGVGKSHLLADVVNNRNANSLFLLGQHFKEAREPWNQILELLHIKNCNKDEFLDALNSKAMTDNERIIIFIDAINEGRGKDFWNDYLIGFIEDIKKYEYLGLVLSIRSEYYEYIIPEVFVNGNKIKTIEHNGFDRYDASEIFFKHYNIRPNIPILAEEFLNPLFLKMFCEGFSQDKSYVNKLNFQFIIKFYIEDLENRLRKKYPKYPRNISLIDEGISALMPMFIKENSKLIKYKDAFVVLKNELLKYIDSLDESFLDIFVSEGIFSKTMLESKSDEYIYFSYEKLYDYFVSIYILKPFKTKDDLHKDFNSKVFLPFINGENRYRNKGIIQILSIIIPEQFDGVELFELVETIEQIKSKEVILDCFLEGLMWRNSSSIKEKTIQRVLKNISNFAFQEAIFQMLFSCATILEHPFNANFLFDYLSKFSMKERDKFFIPLLNKIYLAGDFNFIERLINWAWLDRDKSHINKDVLFLTSITLSWCLTSSNRELRDKATKATISLLDENAQLVLKLLYKFKEIDDLYIHERLFAIAYGVVIRSQSNIYFKKLGEYVYDVVFKKDETYPHVLIRDYAKNLIEHILNIGIQLDINKNDINPPYKSYFPDISSLPKDNYVEQYEEKSIYNTFIISSMTTNVGSQKVRYGDFGRYIFESALYDFECYEYAQLISNYAAKQIFEKYKYDGEYFNEAEKSITNIQKANRYDLDRYSHKIERIGKKYQWIAFYETMARITDNFQMKNSAKYNGAFEPFMRNIDPTVLLTNYKKHQLHDSWWSLKRDIKWDEDNKKWLEQKEDDWLKFDEYLNRIDNNGNEWLALYIGEKLKKSTKKGEEKEIIYFIRSYLIKNDSFNKFKNAFESANDVISAFPNDHLHCYKIYDKECYSSTAYNLLKDEYEFEEIKLRGVNLKVYPTTIEYFWESEFDASKEGAIQILKPSKLIYDGLHMKYSKKDFYFIDENNDFVCFDPSSGYETDSSLLIRKDKIAEFLNKNNLKLIYVFHCEKNIYLPHEYILLGKIDYFGYGSVEDNGSFKIEMMNKNDG</sequence>
<comment type="caution">
    <text evidence="1">The sequence shown here is derived from an EMBL/GenBank/DDBJ whole genome shotgun (WGS) entry which is preliminary data.</text>
</comment>
<protein>
    <submittedName>
        <fullName evidence="1">Uncharacterized protein</fullName>
    </submittedName>
</protein>
<gene>
    <name evidence="1" type="ORF">HMPREF9309_00576</name>
</gene>
<dbReference type="Gene3D" id="3.40.50.300">
    <property type="entry name" value="P-loop containing nucleotide triphosphate hydrolases"/>
    <property type="match status" value="1"/>
</dbReference>
<proteinExistence type="predicted"/>
<keyword evidence="2" id="KW-1185">Reference proteome</keyword>
<organism evidence="1 2">
    <name type="scientific">Campylobacter ureolyticus ACS-301-V-Sch3b</name>
    <dbReference type="NCBI Taxonomy" id="883165"/>
    <lineage>
        <taxon>Bacteria</taxon>
        <taxon>Pseudomonadati</taxon>
        <taxon>Campylobacterota</taxon>
        <taxon>Epsilonproteobacteria</taxon>
        <taxon>Campylobacterales</taxon>
        <taxon>Campylobacteraceae</taxon>
        <taxon>Campylobacter</taxon>
    </lineage>
</organism>
<reference evidence="1 2" key="1">
    <citation type="submission" date="2013-06" db="EMBL/GenBank/DDBJ databases">
        <title>The Genome Sequence of Campylobacter ureolyticus ACS-301-V-SCH3B.</title>
        <authorList>
            <consortium name="The Broad Institute Genomics Platform"/>
            <person name="Earl A."/>
            <person name="Ward D."/>
            <person name="Feldgarden M."/>
            <person name="Gevers D."/>
            <person name="Saerens B."/>
            <person name="Vaneechoutte M."/>
            <person name="Walker B."/>
            <person name="Young S."/>
            <person name="Zeng Q."/>
            <person name="Gargeya S."/>
            <person name="Fitzgerald M."/>
            <person name="Haas B."/>
            <person name="Abouelleil A."/>
            <person name="Allen A.W."/>
            <person name="Alvarado L."/>
            <person name="Arachchi H.M."/>
            <person name="Berlin A.M."/>
            <person name="Chapman S.B."/>
            <person name="Gainer-Dewar J."/>
            <person name="Goldberg J."/>
            <person name="Griggs A."/>
            <person name="Gujja S."/>
            <person name="Hansen M."/>
            <person name="Howarth C."/>
            <person name="Imamovic A."/>
            <person name="Ireland A."/>
            <person name="Larimer J."/>
            <person name="McCowan C."/>
            <person name="Murphy C."/>
            <person name="Pearson M."/>
            <person name="Poon T.W."/>
            <person name="Priest M."/>
            <person name="Roberts A."/>
            <person name="Saif S."/>
            <person name="Shea T."/>
            <person name="Sisk P."/>
            <person name="Sykes S."/>
            <person name="Wortman J."/>
            <person name="Nusbaum C."/>
            <person name="Birren B."/>
        </authorList>
    </citation>
    <scope>NUCLEOTIDE SEQUENCE [LARGE SCALE GENOMIC DNA]</scope>
    <source>
        <strain evidence="1 2">ACS-301-V-Sch3b</strain>
    </source>
</reference>
<dbReference type="PATRIC" id="fig|883165.3.peg.589"/>
<dbReference type="HOGENOM" id="CLU_003627_0_0_7"/>
<dbReference type="Proteomes" id="UP000014539">
    <property type="component" value="Unassembled WGS sequence"/>
</dbReference>
<dbReference type="SUPFAM" id="SSF52540">
    <property type="entry name" value="P-loop containing nucleoside triphosphate hydrolases"/>
    <property type="match status" value="1"/>
</dbReference>
<accession>S3XI97</accession>